<dbReference type="AlphaFoldDB" id="A0A6J5CWT2"/>
<evidence type="ECO:0000256" key="3">
    <source>
        <dbReference type="ARBA" id="ARBA00022982"/>
    </source>
</evidence>
<dbReference type="PIRSF" id="PIRSF000090">
    <property type="entry name" value="Beta-ETF"/>
    <property type="match status" value="1"/>
</dbReference>
<evidence type="ECO:0000313" key="5">
    <source>
        <dbReference type="EMBL" id="CAB3745600.1"/>
    </source>
</evidence>
<dbReference type="GeneID" id="97046253"/>
<dbReference type="RefSeq" id="WP_175055064.1">
    <property type="nucleotide sequence ID" value="NZ_CADIKC010000025.1"/>
</dbReference>
<name>A0A6J5CWT2_9BURK</name>
<proteinExistence type="inferred from homology"/>
<evidence type="ECO:0000256" key="1">
    <source>
        <dbReference type="ARBA" id="ARBA00007557"/>
    </source>
</evidence>
<keyword evidence="6" id="KW-1185">Reference proteome</keyword>
<organism evidence="5 6">
    <name type="scientific">Paraburkholderia sediminicola</name>
    <dbReference type="NCBI Taxonomy" id="458836"/>
    <lineage>
        <taxon>Bacteria</taxon>
        <taxon>Pseudomonadati</taxon>
        <taxon>Pseudomonadota</taxon>
        <taxon>Betaproteobacteria</taxon>
        <taxon>Burkholderiales</taxon>
        <taxon>Burkholderiaceae</taxon>
        <taxon>Paraburkholderia</taxon>
    </lineage>
</organism>
<evidence type="ECO:0000256" key="2">
    <source>
        <dbReference type="ARBA" id="ARBA00022448"/>
    </source>
</evidence>
<keyword evidence="3" id="KW-0249">Electron transport</keyword>
<dbReference type="Proteomes" id="UP000494255">
    <property type="component" value="Unassembled WGS sequence"/>
</dbReference>
<dbReference type="SUPFAM" id="SSF52402">
    <property type="entry name" value="Adenine nucleotide alpha hydrolases-like"/>
    <property type="match status" value="1"/>
</dbReference>
<gene>
    <name evidence="5" type="primary">etfB_4</name>
    <name evidence="5" type="ORF">LMG24238_07723</name>
</gene>
<comment type="similarity">
    <text evidence="1">Belongs to the ETF beta-subunit/FixA family.</text>
</comment>
<dbReference type="Gene3D" id="3.40.50.620">
    <property type="entry name" value="HUPs"/>
    <property type="match status" value="1"/>
</dbReference>
<dbReference type="Pfam" id="PF01012">
    <property type="entry name" value="ETF"/>
    <property type="match status" value="1"/>
</dbReference>
<accession>A0A6J5CWT2</accession>
<dbReference type="SMART" id="SM00893">
    <property type="entry name" value="ETF"/>
    <property type="match status" value="1"/>
</dbReference>
<dbReference type="InterPro" id="IPR014730">
    <property type="entry name" value="ETF_a/b_N"/>
</dbReference>
<dbReference type="GO" id="GO:0009055">
    <property type="term" value="F:electron transfer activity"/>
    <property type="evidence" value="ECO:0007669"/>
    <property type="project" value="InterPro"/>
</dbReference>
<dbReference type="InterPro" id="IPR012255">
    <property type="entry name" value="ETF_b"/>
</dbReference>
<reference evidence="5 6" key="1">
    <citation type="submission" date="2020-04" db="EMBL/GenBank/DDBJ databases">
        <authorList>
            <person name="De Canck E."/>
        </authorList>
    </citation>
    <scope>NUCLEOTIDE SEQUENCE [LARGE SCALE GENOMIC DNA]</scope>
    <source>
        <strain evidence="5 6">LMG 24238</strain>
    </source>
</reference>
<dbReference type="InterPro" id="IPR014729">
    <property type="entry name" value="Rossmann-like_a/b/a_fold"/>
</dbReference>
<dbReference type="EMBL" id="CADIKC010000025">
    <property type="protein sequence ID" value="CAB3745600.1"/>
    <property type="molecule type" value="Genomic_DNA"/>
</dbReference>
<dbReference type="PANTHER" id="PTHR21294:SF8">
    <property type="entry name" value="ELECTRON TRANSFER FLAVOPROTEIN SUBUNIT BETA"/>
    <property type="match status" value="1"/>
</dbReference>
<protein>
    <submittedName>
        <fullName evidence="5">Electron transfer flavoprotein subunit beta</fullName>
    </submittedName>
</protein>
<evidence type="ECO:0000259" key="4">
    <source>
        <dbReference type="SMART" id="SM00893"/>
    </source>
</evidence>
<feature type="domain" description="Electron transfer flavoprotein alpha/beta-subunit N-terminal" evidence="4">
    <location>
        <begin position="23"/>
        <end position="210"/>
    </location>
</feature>
<evidence type="ECO:0000313" key="6">
    <source>
        <dbReference type="Proteomes" id="UP000494255"/>
    </source>
</evidence>
<keyword evidence="2" id="KW-0813">Transport</keyword>
<dbReference type="PANTHER" id="PTHR21294">
    <property type="entry name" value="ELECTRON TRANSFER FLAVOPROTEIN BETA-SUBUNIT"/>
    <property type="match status" value="1"/>
</dbReference>
<sequence>MHAMVVLRLIPDIDEEFELAEDGKGIDREWVGFKLNEFDDHALEEAVLLKEQYGAKVTAVALDGDGVDRVLQTALARGADAVLKIAHDCEGLIPASTTASLVAQAAKKQKADLILTGVQTIEDLFGQLAPSLGAALDWPQVSAVSGVSTKAGRVLVQQEYSGGVTATLSVLMPAVLGIQSASSPPRYVSGSKLRDVLSATIPEASFESTAVSTAPEIESVEFPEVASHADMIEGDAEEVAAKLVSILRERGFAKR</sequence>